<keyword evidence="1" id="KW-0285">Flavoprotein</keyword>
<dbReference type="PANTHER" id="PTHR43278">
    <property type="entry name" value="NAD(P)H-DEPENDENT FMN-CONTAINING OXIDOREDUCTASE YWQN-RELATED"/>
    <property type="match status" value="1"/>
</dbReference>
<dbReference type="InterPro" id="IPR029039">
    <property type="entry name" value="Flavoprotein-like_sf"/>
</dbReference>
<dbReference type="SUPFAM" id="SSF52218">
    <property type="entry name" value="Flavoproteins"/>
    <property type="match status" value="1"/>
</dbReference>
<accession>A0A1I0CZE3</accession>
<gene>
    <name evidence="4" type="ORF">SAMN04487772_11229</name>
</gene>
<dbReference type="EMBL" id="FOHN01000012">
    <property type="protein sequence ID" value="SET25038.1"/>
    <property type="molecule type" value="Genomic_DNA"/>
</dbReference>
<evidence type="ECO:0000313" key="4">
    <source>
        <dbReference type="EMBL" id="SET25038.1"/>
    </source>
</evidence>
<dbReference type="OrthoDB" id="1767356at2"/>
<organism evidence="4 5">
    <name type="scientific">[Clostridium] polysaccharolyticum</name>
    <dbReference type="NCBI Taxonomy" id="29364"/>
    <lineage>
        <taxon>Bacteria</taxon>
        <taxon>Bacillati</taxon>
        <taxon>Bacillota</taxon>
        <taxon>Clostridia</taxon>
        <taxon>Lachnospirales</taxon>
        <taxon>Lachnospiraceae</taxon>
    </lineage>
</organism>
<dbReference type="GO" id="GO:0016491">
    <property type="term" value="F:oxidoreductase activity"/>
    <property type="evidence" value="ECO:0007669"/>
    <property type="project" value="InterPro"/>
</dbReference>
<dbReference type="Gene3D" id="3.40.50.360">
    <property type="match status" value="1"/>
</dbReference>
<dbReference type="STRING" id="29364.SAMN04487772_11229"/>
<dbReference type="Pfam" id="PF03358">
    <property type="entry name" value="FMN_red"/>
    <property type="match status" value="1"/>
</dbReference>
<name>A0A1I0CZE3_9FIRM</name>
<dbReference type="InterPro" id="IPR051796">
    <property type="entry name" value="ISF_SsuE-like"/>
</dbReference>
<feature type="domain" description="NADPH-dependent FMN reductase-like" evidence="3">
    <location>
        <begin position="4"/>
        <end position="159"/>
    </location>
</feature>
<dbReference type="PANTHER" id="PTHR43278:SF1">
    <property type="entry name" value="IRON-SULFUR FLAVOPROTEIN MJ1083"/>
    <property type="match status" value="1"/>
</dbReference>
<dbReference type="RefSeq" id="WP_092477921.1">
    <property type="nucleotide sequence ID" value="NZ_FOHN01000012.1"/>
</dbReference>
<dbReference type="InterPro" id="IPR005025">
    <property type="entry name" value="FMN_Rdtase-like_dom"/>
</dbReference>
<keyword evidence="2" id="KW-0288">FMN</keyword>
<dbReference type="AlphaFoldDB" id="A0A1I0CZE3"/>
<evidence type="ECO:0000259" key="3">
    <source>
        <dbReference type="Pfam" id="PF03358"/>
    </source>
</evidence>
<reference evidence="4 5" key="1">
    <citation type="submission" date="2016-10" db="EMBL/GenBank/DDBJ databases">
        <authorList>
            <person name="de Groot N.N."/>
        </authorList>
    </citation>
    <scope>NUCLEOTIDE SEQUENCE [LARGE SCALE GENOMIC DNA]</scope>
    <source>
        <strain evidence="4 5">DSM 1801</strain>
    </source>
</reference>
<proteinExistence type="predicted"/>
<protein>
    <submittedName>
        <fullName evidence="4">Multimeric flavodoxin WrbA</fullName>
    </submittedName>
</protein>
<evidence type="ECO:0000313" key="5">
    <source>
        <dbReference type="Proteomes" id="UP000199800"/>
    </source>
</evidence>
<evidence type="ECO:0000256" key="1">
    <source>
        <dbReference type="ARBA" id="ARBA00022630"/>
    </source>
</evidence>
<dbReference type="Proteomes" id="UP000199800">
    <property type="component" value="Unassembled WGS sequence"/>
</dbReference>
<sequence length="313" mass="34543">MSFKVMGITAGRKDSNSEILLKEALLACQNQGAQITMINLHDYNILDCTGCTVCTHAMSDGKELKCSLEGKDDKKAIMDVLLQQDALIFSIPTYELMPSATFLKFMHRNLGYTIPYLEATGKLKHIDRVGALIAVGGSTLSWQSMALESMQAACITSGAKIVDMFMATRVPAPKHCLLHDNLIKRAEEVGNNIMQALHTPVEERKWLGDENMGWCPNCHSNALILGQPRWDGLCFPVECQVCGAGGDLEKSDNGKWKFVLAENGLCRDRTCAAGGGEHMTEIAVTQGGFYTEENLKIVKTKFEKYKKIQFPTI</sequence>
<evidence type="ECO:0000256" key="2">
    <source>
        <dbReference type="ARBA" id="ARBA00022643"/>
    </source>
</evidence>
<keyword evidence="5" id="KW-1185">Reference proteome</keyword>